<dbReference type="GO" id="GO:1990918">
    <property type="term" value="P:double-strand break repair involved in meiotic recombination"/>
    <property type="evidence" value="ECO:0007669"/>
    <property type="project" value="TreeGrafter"/>
</dbReference>
<dbReference type="GO" id="GO:0007129">
    <property type="term" value="P:homologous chromosome pairing at meiosis"/>
    <property type="evidence" value="ECO:0007669"/>
    <property type="project" value="TreeGrafter"/>
</dbReference>
<evidence type="ECO:0000313" key="9">
    <source>
        <dbReference type="WBParaSite" id="HPBE_0002014301-mRNA-1"/>
    </source>
</evidence>
<dbReference type="InterPro" id="IPR029448">
    <property type="entry name" value="FANCD2"/>
</dbReference>
<reference evidence="9" key="2">
    <citation type="submission" date="2019-09" db="UniProtKB">
        <authorList>
            <consortium name="WormBaseParasite"/>
        </authorList>
    </citation>
    <scope>IDENTIFICATION</scope>
</reference>
<keyword evidence="4" id="KW-0539">Nucleus</keyword>
<dbReference type="PANTHER" id="PTHR32086:SF0">
    <property type="entry name" value="FANCONI ANEMIA GROUP D2 PROTEIN"/>
    <property type="match status" value="1"/>
</dbReference>
<reference evidence="7 8" key="1">
    <citation type="submission" date="2018-11" db="EMBL/GenBank/DDBJ databases">
        <authorList>
            <consortium name="Pathogen Informatics"/>
        </authorList>
    </citation>
    <scope>NUCLEOTIDE SEQUENCE [LARGE SCALE GENOMIC DNA]</scope>
</reference>
<evidence type="ECO:0000256" key="1">
    <source>
        <dbReference type="ARBA" id="ARBA00004123"/>
    </source>
</evidence>
<evidence type="ECO:0000313" key="8">
    <source>
        <dbReference type="Proteomes" id="UP000050761"/>
    </source>
</evidence>
<feature type="region of interest" description="Disordered" evidence="6">
    <location>
        <begin position="95"/>
        <end position="117"/>
    </location>
</feature>
<keyword evidence="3" id="KW-0832">Ubl conjugation</keyword>
<dbReference type="GO" id="GO:0036297">
    <property type="term" value="P:interstrand cross-link repair"/>
    <property type="evidence" value="ECO:0007669"/>
    <property type="project" value="TreeGrafter"/>
</dbReference>
<dbReference type="EMBL" id="UZAH01031894">
    <property type="protein sequence ID" value="VDP18443.1"/>
    <property type="molecule type" value="Genomic_DNA"/>
</dbReference>
<keyword evidence="8" id="KW-1185">Reference proteome</keyword>
<dbReference type="GO" id="GO:0031573">
    <property type="term" value="P:mitotic intra-S DNA damage checkpoint signaling"/>
    <property type="evidence" value="ECO:0007669"/>
    <property type="project" value="TreeGrafter"/>
</dbReference>
<name>A0A183GD46_HELPZ</name>
<comment type="subcellular location">
    <subcellularLocation>
        <location evidence="1">Nucleus</location>
    </subcellularLocation>
</comment>
<dbReference type="GO" id="GO:0005634">
    <property type="term" value="C:nucleus"/>
    <property type="evidence" value="ECO:0007669"/>
    <property type="project" value="UniProtKB-SubCell"/>
</dbReference>
<dbReference type="GO" id="GO:0000793">
    <property type="term" value="C:condensed chromosome"/>
    <property type="evidence" value="ECO:0007669"/>
    <property type="project" value="TreeGrafter"/>
</dbReference>
<evidence type="ECO:0000256" key="2">
    <source>
        <dbReference type="ARBA" id="ARBA00022499"/>
    </source>
</evidence>
<comment type="similarity">
    <text evidence="5">Belongs to the Fanconi anemia protein FANCD2 family.</text>
</comment>
<proteinExistence type="inferred from homology"/>
<protein>
    <submittedName>
        <fullName evidence="7 9">Uncharacterized protein</fullName>
    </submittedName>
</protein>
<feature type="compositionally biased region" description="Polar residues" evidence="6">
    <location>
        <begin position="108"/>
        <end position="117"/>
    </location>
</feature>
<accession>A0A3P8F8M4</accession>
<organism evidence="8 9">
    <name type="scientific">Heligmosomoides polygyrus</name>
    <name type="common">Parasitic roundworm</name>
    <dbReference type="NCBI Taxonomy" id="6339"/>
    <lineage>
        <taxon>Eukaryota</taxon>
        <taxon>Metazoa</taxon>
        <taxon>Ecdysozoa</taxon>
        <taxon>Nematoda</taxon>
        <taxon>Chromadorea</taxon>
        <taxon>Rhabditida</taxon>
        <taxon>Rhabditina</taxon>
        <taxon>Rhabditomorpha</taxon>
        <taxon>Strongyloidea</taxon>
        <taxon>Heligmosomidae</taxon>
        <taxon>Heligmosomoides</taxon>
    </lineage>
</organism>
<sequence length="283" mass="31649">MQSKITMSLRDFDVELLPSLIELLMRRIDPYNKGAFAGFLSQLSIHLRVDDLKTNRRRKSRLSLDDIVGEVFDKIAQYVVLGGEPRWKEVQRFFRGGPSSEKSGAPDTASQEDTISPDNSASHALSLFDVLLSVTLLALRTCPLSAANAIKQRFVLSQDNIEAMSQLFGNALKFKALCERNVSPMVSIAQQCLWSVKQDAQNFGAKLFKELFLALPKRQEIVMKTMLSHIAQSDAESEAVLRELTDLIDTRSEMIEPYVPLISVGSSALLCFDYSASCPNRRI</sequence>
<dbReference type="GO" id="GO:0070182">
    <property type="term" value="F:DNA polymerase binding"/>
    <property type="evidence" value="ECO:0007669"/>
    <property type="project" value="TreeGrafter"/>
</dbReference>
<dbReference type="AlphaFoldDB" id="A0A183GD46"/>
<dbReference type="PANTHER" id="PTHR32086">
    <property type="entry name" value="FANCONI ANEMIA GROUP D2 PROTEIN"/>
    <property type="match status" value="1"/>
</dbReference>
<dbReference type="OrthoDB" id="27031at2759"/>
<evidence type="ECO:0000313" key="7">
    <source>
        <dbReference type="EMBL" id="VDP18443.1"/>
    </source>
</evidence>
<evidence type="ECO:0000256" key="3">
    <source>
        <dbReference type="ARBA" id="ARBA00022843"/>
    </source>
</evidence>
<keyword evidence="2" id="KW-1017">Isopeptide bond</keyword>
<gene>
    <name evidence="7" type="ORF">HPBE_LOCUS20142</name>
</gene>
<dbReference type="WBParaSite" id="HPBE_0002014301-mRNA-1">
    <property type="protein sequence ID" value="HPBE_0002014301-mRNA-1"/>
    <property type="gene ID" value="HPBE_0002014301"/>
</dbReference>
<evidence type="ECO:0000256" key="4">
    <source>
        <dbReference type="ARBA" id="ARBA00023242"/>
    </source>
</evidence>
<evidence type="ECO:0000256" key="5">
    <source>
        <dbReference type="ARBA" id="ARBA00093456"/>
    </source>
</evidence>
<evidence type="ECO:0000256" key="6">
    <source>
        <dbReference type="SAM" id="MobiDB-lite"/>
    </source>
</evidence>
<dbReference type="Proteomes" id="UP000050761">
    <property type="component" value="Unassembled WGS sequence"/>
</dbReference>
<accession>A0A183GD46</accession>